<dbReference type="Proteomes" id="UP000297429">
    <property type="component" value="Unassembled WGS sequence"/>
</dbReference>
<sequence>MIKRKTLILGVTTDSTRYSYVAAIRLSNSGHTIINVGLRTGNVAGVEIEMPGEIYTDVHTITLYIGPSKQQPLYDYIIKTNPQRIIFNPGTENEELKKLANAHGIATENACTLVLLSLGQY</sequence>
<reference evidence="2 4" key="1">
    <citation type="submission" date="2018-10" db="EMBL/GenBank/DDBJ databases">
        <title>Genomic Encyclopedia of Archaeal and Bacterial Type Strains, Phase II (KMG-II): from individual species to whole genera.</title>
        <authorList>
            <person name="Goeker M."/>
        </authorList>
    </citation>
    <scope>NUCLEOTIDE SEQUENCE [LARGE SCALE GENOMIC DNA]</scope>
    <source>
        <strain evidence="2 4">DSM 19624</strain>
    </source>
</reference>
<comment type="caution">
    <text evidence="2">The sequence shown here is derived from an EMBL/GenBank/DDBJ whole genome shotgun (WGS) entry which is preliminary data.</text>
</comment>
<protein>
    <submittedName>
        <fullName evidence="3">CoA-binding protein</fullName>
    </submittedName>
</protein>
<proteinExistence type="predicted"/>
<feature type="domain" description="CoA-binding" evidence="1">
    <location>
        <begin position="4"/>
        <end position="115"/>
    </location>
</feature>
<dbReference type="EMBL" id="SOPX01000008">
    <property type="protein sequence ID" value="TFB27895.1"/>
    <property type="molecule type" value="Genomic_DNA"/>
</dbReference>
<evidence type="ECO:0000313" key="4">
    <source>
        <dbReference type="Proteomes" id="UP000273898"/>
    </source>
</evidence>
<evidence type="ECO:0000313" key="2">
    <source>
        <dbReference type="EMBL" id="RLJ80993.1"/>
    </source>
</evidence>
<dbReference type="RefSeq" id="WP_121281940.1">
    <property type="nucleotide sequence ID" value="NZ_RCCK01000001.1"/>
</dbReference>
<evidence type="ECO:0000313" key="3">
    <source>
        <dbReference type="EMBL" id="TFB27895.1"/>
    </source>
</evidence>
<dbReference type="Gene3D" id="3.40.50.720">
    <property type="entry name" value="NAD(P)-binding Rossmann-like Domain"/>
    <property type="match status" value="1"/>
</dbReference>
<name>A0A497YLD1_9SPHI</name>
<gene>
    <name evidence="2" type="ORF">BCL90_0012</name>
    <name evidence="3" type="ORF">E3V97_24615</name>
</gene>
<accession>A0A497YLD1</accession>
<dbReference type="AlphaFoldDB" id="A0A497YLD1"/>
<dbReference type="InterPro" id="IPR003781">
    <property type="entry name" value="CoA-bd"/>
</dbReference>
<dbReference type="Pfam" id="PF13380">
    <property type="entry name" value="CoA_binding_2"/>
    <property type="match status" value="1"/>
</dbReference>
<dbReference type="EMBL" id="RCCK01000001">
    <property type="protein sequence ID" value="RLJ80993.1"/>
    <property type="molecule type" value="Genomic_DNA"/>
</dbReference>
<dbReference type="OrthoDB" id="708726at2"/>
<dbReference type="SUPFAM" id="SSF51735">
    <property type="entry name" value="NAD(P)-binding Rossmann-fold domains"/>
    <property type="match status" value="1"/>
</dbReference>
<reference evidence="3 5" key="2">
    <citation type="submission" date="2019-03" db="EMBL/GenBank/DDBJ databases">
        <authorList>
            <person name="He R.-H."/>
        </authorList>
    </citation>
    <scope>NUCLEOTIDE SEQUENCE [LARGE SCALE GENOMIC DNA]</scope>
    <source>
        <strain evidence="3 5">DSM 19624</strain>
    </source>
</reference>
<evidence type="ECO:0000313" key="5">
    <source>
        <dbReference type="Proteomes" id="UP000297429"/>
    </source>
</evidence>
<organism evidence="2 4">
    <name type="scientific">Pedobacter alluvionis</name>
    <dbReference type="NCBI Taxonomy" id="475253"/>
    <lineage>
        <taxon>Bacteria</taxon>
        <taxon>Pseudomonadati</taxon>
        <taxon>Bacteroidota</taxon>
        <taxon>Sphingobacteriia</taxon>
        <taxon>Sphingobacteriales</taxon>
        <taxon>Sphingobacteriaceae</taxon>
        <taxon>Pedobacter</taxon>
    </lineage>
</organism>
<keyword evidence="5" id="KW-1185">Reference proteome</keyword>
<evidence type="ECO:0000259" key="1">
    <source>
        <dbReference type="Pfam" id="PF13380"/>
    </source>
</evidence>
<dbReference type="InterPro" id="IPR036291">
    <property type="entry name" value="NAD(P)-bd_dom_sf"/>
</dbReference>
<dbReference type="Proteomes" id="UP000273898">
    <property type="component" value="Unassembled WGS sequence"/>
</dbReference>